<organism evidence="2 3">
    <name type="scientific">Microvirga aerilata</name>
    <dbReference type="NCBI Taxonomy" id="670292"/>
    <lineage>
        <taxon>Bacteria</taxon>
        <taxon>Pseudomonadati</taxon>
        <taxon>Pseudomonadota</taxon>
        <taxon>Alphaproteobacteria</taxon>
        <taxon>Hyphomicrobiales</taxon>
        <taxon>Methylobacteriaceae</taxon>
        <taxon>Microvirga</taxon>
    </lineage>
</organism>
<protein>
    <submittedName>
        <fullName evidence="2">Uncharacterized protein</fullName>
    </submittedName>
</protein>
<dbReference type="Proteomes" id="UP000605848">
    <property type="component" value="Unassembled WGS sequence"/>
</dbReference>
<sequence>MTDSAALCANETSEELQGQPEPSGLPLTPQALIDVLIDIDLAYERKCKELSKSNLGATLQYHLLEKLRVQHSEQREPFAQRLIALQDELKAKGDS</sequence>
<reference evidence="2" key="1">
    <citation type="submission" date="2021-01" db="EMBL/GenBank/DDBJ databases">
        <title>Microvirga sp.</title>
        <authorList>
            <person name="Kim M.K."/>
        </authorList>
    </citation>
    <scope>NUCLEOTIDE SEQUENCE</scope>
    <source>
        <strain evidence="2">5420S-16</strain>
    </source>
</reference>
<evidence type="ECO:0000313" key="3">
    <source>
        <dbReference type="Proteomes" id="UP000605848"/>
    </source>
</evidence>
<evidence type="ECO:0000313" key="2">
    <source>
        <dbReference type="EMBL" id="MBL0404227.1"/>
    </source>
</evidence>
<dbReference type="RefSeq" id="WP_202058696.1">
    <property type="nucleotide sequence ID" value="NZ_JAEQMY010000011.1"/>
</dbReference>
<feature type="region of interest" description="Disordered" evidence="1">
    <location>
        <begin position="1"/>
        <end position="25"/>
    </location>
</feature>
<dbReference type="EMBL" id="JAEQMY010000011">
    <property type="protein sequence ID" value="MBL0404227.1"/>
    <property type="molecule type" value="Genomic_DNA"/>
</dbReference>
<dbReference type="AlphaFoldDB" id="A0A936Z844"/>
<proteinExistence type="predicted"/>
<keyword evidence="3" id="KW-1185">Reference proteome</keyword>
<comment type="caution">
    <text evidence="2">The sequence shown here is derived from an EMBL/GenBank/DDBJ whole genome shotgun (WGS) entry which is preliminary data.</text>
</comment>
<accession>A0A936Z844</accession>
<name>A0A936Z844_9HYPH</name>
<gene>
    <name evidence="2" type="ORF">JKG68_09635</name>
</gene>
<evidence type="ECO:0000256" key="1">
    <source>
        <dbReference type="SAM" id="MobiDB-lite"/>
    </source>
</evidence>